<evidence type="ECO:0000313" key="2">
    <source>
        <dbReference type="Proteomes" id="UP000051789"/>
    </source>
</evidence>
<gene>
    <name evidence="1" type="ORF">FD19_GL000159</name>
</gene>
<dbReference type="Proteomes" id="UP000051789">
    <property type="component" value="Unassembled WGS sequence"/>
</dbReference>
<reference evidence="1 2" key="1">
    <citation type="journal article" date="2015" name="Genome Announc.">
        <title>Expanding the biotechnology potential of lactobacilli through comparative genomics of 213 strains and associated genera.</title>
        <authorList>
            <person name="Sun Z."/>
            <person name="Harris H.M."/>
            <person name="McCann A."/>
            <person name="Guo C."/>
            <person name="Argimon S."/>
            <person name="Zhang W."/>
            <person name="Yang X."/>
            <person name="Jeffery I.B."/>
            <person name="Cooney J.C."/>
            <person name="Kagawa T.F."/>
            <person name="Liu W."/>
            <person name="Song Y."/>
            <person name="Salvetti E."/>
            <person name="Wrobel A."/>
            <person name="Rasinkangas P."/>
            <person name="Parkhill J."/>
            <person name="Rea M.C."/>
            <person name="O'Sullivan O."/>
            <person name="Ritari J."/>
            <person name="Douillard F.P."/>
            <person name="Paul Ross R."/>
            <person name="Yang R."/>
            <person name="Briner A.E."/>
            <person name="Felis G.E."/>
            <person name="de Vos W.M."/>
            <person name="Barrangou R."/>
            <person name="Klaenhammer T.R."/>
            <person name="Caufield P.W."/>
            <person name="Cui Y."/>
            <person name="Zhang H."/>
            <person name="O'Toole P.W."/>
        </authorList>
    </citation>
    <scope>NUCLEOTIDE SEQUENCE [LARGE SCALE GENOMIC DNA]</scope>
    <source>
        <strain evidence="1 2">DSM 22698</strain>
    </source>
</reference>
<dbReference type="AlphaFoldDB" id="A0A0R2C932"/>
<protein>
    <submittedName>
        <fullName evidence="1">Uncharacterized protein</fullName>
    </submittedName>
</protein>
<evidence type="ECO:0000313" key="1">
    <source>
        <dbReference type="EMBL" id="KRM87882.1"/>
    </source>
</evidence>
<organism evidence="1 2">
    <name type="scientific">Lacticaseibacillus thailandensis DSM 22698 = JCM 13996</name>
    <dbReference type="NCBI Taxonomy" id="1423810"/>
    <lineage>
        <taxon>Bacteria</taxon>
        <taxon>Bacillati</taxon>
        <taxon>Bacillota</taxon>
        <taxon>Bacilli</taxon>
        <taxon>Lactobacillales</taxon>
        <taxon>Lactobacillaceae</taxon>
        <taxon>Lacticaseibacillus</taxon>
    </lineage>
</organism>
<dbReference type="STRING" id="1423810.FD19_GL000159"/>
<dbReference type="PATRIC" id="fig|1423810.4.peg.163"/>
<proteinExistence type="predicted"/>
<sequence>MPFYMENDVHLMTVGYTRQNGIPDTALTVGIYFPQRIMPGISIFTNNQLIEGHHALAGEAKYTPALQEHGAPKTDAETATVLTDLMVSYNIALAPDYFVLASNGVPQATFEAAIKENAALHYHPNQFKTQYVHDFEGAMLVGLRWLILRATPYTL</sequence>
<name>A0A0R2C932_9LACO</name>
<accession>A0A0R2C932</accession>
<comment type="caution">
    <text evidence="1">The sequence shown here is derived from an EMBL/GenBank/DDBJ whole genome shotgun (WGS) entry which is preliminary data.</text>
</comment>
<dbReference type="EMBL" id="AYZK01000001">
    <property type="protein sequence ID" value="KRM87882.1"/>
    <property type="molecule type" value="Genomic_DNA"/>
</dbReference>
<keyword evidence="2" id="KW-1185">Reference proteome</keyword>